<keyword evidence="9" id="KW-1185">Reference proteome</keyword>
<evidence type="ECO:0000256" key="5">
    <source>
        <dbReference type="SAM" id="MobiDB-lite"/>
    </source>
</evidence>
<feature type="signal peptide" evidence="7">
    <location>
        <begin position="1"/>
        <end position="30"/>
    </location>
</feature>
<dbReference type="GO" id="GO:0016020">
    <property type="term" value="C:membrane"/>
    <property type="evidence" value="ECO:0007669"/>
    <property type="project" value="UniProtKB-SubCell"/>
</dbReference>
<comment type="subcellular location">
    <subcellularLocation>
        <location evidence="1">Membrane</location>
        <topology evidence="1">Single-pass membrane protein</topology>
    </subcellularLocation>
</comment>
<dbReference type="Proteomes" id="UP000070700">
    <property type="component" value="Unassembled WGS sequence"/>
</dbReference>
<evidence type="ECO:0000313" key="9">
    <source>
        <dbReference type="Proteomes" id="UP000070700"/>
    </source>
</evidence>
<dbReference type="PANTHER" id="PTHR15549">
    <property type="entry name" value="PAIRED IMMUNOGLOBULIN-LIKE TYPE 2 RECEPTOR"/>
    <property type="match status" value="1"/>
</dbReference>
<reference evidence="8 9" key="1">
    <citation type="submission" date="2015-10" db="EMBL/GenBank/DDBJ databases">
        <title>Full genome of DAOMC 229536 Phialocephala scopiformis, a fungal endophyte of spruce producing the potent anti-insectan compound rugulosin.</title>
        <authorList>
            <consortium name="DOE Joint Genome Institute"/>
            <person name="Walker A.K."/>
            <person name="Frasz S.L."/>
            <person name="Seifert K.A."/>
            <person name="Miller J.D."/>
            <person name="Mondo S.J."/>
            <person name="Labutti K."/>
            <person name="Lipzen A."/>
            <person name="Dockter R."/>
            <person name="Kennedy M."/>
            <person name="Grigoriev I.V."/>
            <person name="Spatafora J.W."/>
        </authorList>
    </citation>
    <scope>NUCLEOTIDE SEQUENCE [LARGE SCALE GENOMIC DNA]</scope>
    <source>
        <strain evidence="8 9">CBS 120377</strain>
    </source>
</reference>
<evidence type="ECO:0000256" key="4">
    <source>
        <dbReference type="ARBA" id="ARBA00023136"/>
    </source>
</evidence>
<evidence type="ECO:0000256" key="6">
    <source>
        <dbReference type="SAM" id="Phobius"/>
    </source>
</evidence>
<keyword evidence="7" id="KW-0732">Signal</keyword>
<dbReference type="InterPro" id="IPR051694">
    <property type="entry name" value="Immunoregulatory_rcpt-like"/>
</dbReference>
<evidence type="ECO:0000256" key="2">
    <source>
        <dbReference type="ARBA" id="ARBA00022692"/>
    </source>
</evidence>
<dbReference type="InParanoid" id="A0A194WW59"/>
<dbReference type="GeneID" id="28832677"/>
<evidence type="ECO:0008006" key="10">
    <source>
        <dbReference type="Google" id="ProtNLM"/>
    </source>
</evidence>
<organism evidence="8 9">
    <name type="scientific">Mollisia scopiformis</name>
    <name type="common">Conifer needle endophyte fungus</name>
    <name type="synonym">Phialocephala scopiformis</name>
    <dbReference type="NCBI Taxonomy" id="149040"/>
    <lineage>
        <taxon>Eukaryota</taxon>
        <taxon>Fungi</taxon>
        <taxon>Dikarya</taxon>
        <taxon>Ascomycota</taxon>
        <taxon>Pezizomycotina</taxon>
        <taxon>Leotiomycetes</taxon>
        <taxon>Helotiales</taxon>
        <taxon>Mollisiaceae</taxon>
        <taxon>Mollisia</taxon>
    </lineage>
</organism>
<name>A0A194WW59_MOLSC</name>
<feature type="chain" id="PRO_5008267519" description="Mid2 domain-containing protein" evidence="7">
    <location>
        <begin position="31"/>
        <end position="290"/>
    </location>
</feature>
<dbReference type="GO" id="GO:0071944">
    <property type="term" value="C:cell periphery"/>
    <property type="evidence" value="ECO:0007669"/>
    <property type="project" value="UniProtKB-ARBA"/>
</dbReference>
<dbReference type="RefSeq" id="XP_018066264.1">
    <property type="nucleotide sequence ID" value="XM_018222951.1"/>
</dbReference>
<keyword evidence="2 6" id="KW-0812">Transmembrane</keyword>
<dbReference type="EMBL" id="KQ947425">
    <property type="protein sequence ID" value="KUJ11909.1"/>
    <property type="molecule type" value="Genomic_DNA"/>
</dbReference>
<protein>
    <recommendedName>
        <fullName evidence="10">Mid2 domain-containing protein</fullName>
    </recommendedName>
</protein>
<dbReference type="OrthoDB" id="5215637at2759"/>
<evidence type="ECO:0000313" key="8">
    <source>
        <dbReference type="EMBL" id="KUJ11909.1"/>
    </source>
</evidence>
<keyword evidence="4 6" id="KW-0472">Membrane</keyword>
<feature type="region of interest" description="Disordered" evidence="5">
    <location>
        <begin position="153"/>
        <end position="202"/>
    </location>
</feature>
<dbReference type="STRING" id="149040.A0A194WW59"/>
<proteinExistence type="predicted"/>
<dbReference type="PANTHER" id="PTHR15549:SF30">
    <property type="entry name" value="MID2 DOMAIN-CONTAINING PROTEIN"/>
    <property type="match status" value="1"/>
</dbReference>
<accession>A0A194WW59</accession>
<evidence type="ECO:0000256" key="3">
    <source>
        <dbReference type="ARBA" id="ARBA00022989"/>
    </source>
</evidence>
<sequence length="290" mass="29511">MLVFSLGLDVMKSLLLSLLFGALNVLQVEGTCYNPDGSAITDPAYQPCNQFSGVFSMCCGTNHTGAVAVDVCQGDGLCQNSGDSVYWRQGCTDKTWKSPYCLKLCTTSAEGGDASDNVPVGQCSDGSWCCGGVNATCCQDKLGVVIAATVGASSTSSSSSSSSSSSTSMSTQTSSSATTTPPSTSSTSTNTPTSIASSGSSSGLDSGMKIGIGVGIAGGVIAIIAVAGAFFVLRKRRAATDYTQNGTGPAFTPYQEAEPKPYPVEVPENVHRAELPNGPRTHASNVELAA</sequence>
<evidence type="ECO:0000256" key="7">
    <source>
        <dbReference type="SAM" id="SignalP"/>
    </source>
</evidence>
<dbReference type="AlphaFoldDB" id="A0A194WW59"/>
<keyword evidence="3 6" id="KW-1133">Transmembrane helix</keyword>
<evidence type="ECO:0000256" key="1">
    <source>
        <dbReference type="ARBA" id="ARBA00004167"/>
    </source>
</evidence>
<dbReference type="KEGG" id="psco:LY89DRAFT_786076"/>
<feature type="transmembrane region" description="Helical" evidence="6">
    <location>
        <begin position="210"/>
        <end position="233"/>
    </location>
</feature>
<gene>
    <name evidence="8" type="ORF">LY89DRAFT_786076</name>
</gene>